<feature type="region of interest" description="Disordered" evidence="3">
    <location>
        <begin position="1"/>
        <end position="43"/>
    </location>
</feature>
<dbReference type="AlphaFoldDB" id="A0A1I8HIL1"/>
<dbReference type="GO" id="GO:0008630">
    <property type="term" value="P:intrinsic apoptotic signaling pathway in response to DNA damage"/>
    <property type="evidence" value="ECO:0007669"/>
    <property type="project" value="TreeGrafter"/>
</dbReference>
<evidence type="ECO:0000313" key="8">
    <source>
        <dbReference type="WBParaSite" id="maker-uti_cns_0006485-snap-gene-0.4-mRNA-1"/>
    </source>
</evidence>
<dbReference type="Gene3D" id="1.10.437.10">
    <property type="entry name" value="Blc2-like"/>
    <property type="match status" value="1"/>
</dbReference>
<dbReference type="GO" id="GO:0097192">
    <property type="term" value="P:extrinsic apoptotic signaling pathway in absence of ligand"/>
    <property type="evidence" value="ECO:0007669"/>
    <property type="project" value="TreeGrafter"/>
</dbReference>
<dbReference type="PROSITE" id="PS50062">
    <property type="entry name" value="BCL2_FAMILY"/>
    <property type="match status" value="1"/>
</dbReference>
<dbReference type="PANTHER" id="PTHR11256">
    <property type="entry name" value="BCL-2 RELATED"/>
    <property type="match status" value="1"/>
</dbReference>
<dbReference type="WBParaSite" id="maker-uti_cns_0004394-snap-gene-0.3-mRNA-1">
    <property type="protein sequence ID" value="maker-uti_cns_0004394-snap-gene-0.3-mRNA-1"/>
    <property type="gene ID" value="maker-uti_cns_0004394-snap-gene-0.3"/>
</dbReference>
<dbReference type="GO" id="GO:0005741">
    <property type="term" value="C:mitochondrial outer membrane"/>
    <property type="evidence" value="ECO:0007669"/>
    <property type="project" value="TreeGrafter"/>
</dbReference>
<dbReference type="InterPro" id="IPR026298">
    <property type="entry name" value="Bcl-2_fam"/>
</dbReference>
<evidence type="ECO:0000256" key="1">
    <source>
        <dbReference type="ARBA" id="ARBA00009458"/>
    </source>
</evidence>
<dbReference type="WBParaSite" id="maker-uti_cns_0004358-snap-gene-0.2-mRNA-1">
    <property type="protein sequence ID" value="maker-uti_cns_0004358-snap-gene-0.2-mRNA-1"/>
    <property type="gene ID" value="maker-uti_cns_0004358-snap-gene-0.2"/>
</dbReference>
<feature type="domain" description="Bcl-2 Bcl-2 homology region 1-3" evidence="4">
    <location>
        <begin position="100"/>
        <end position="199"/>
    </location>
</feature>
<dbReference type="WBParaSite" id="maker-uti_cns_0006485-snap-gene-0.4-mRNA-1">
    <property type="protein sequence ID" value="maker-uti_cns_0006485-snap-gene-0.4-mRNA-1"/>
    <property type="gene ID" value="maker-uti_cns_0006485-snap-gene-0.4"/>
</dbReference>
<evidence type="ECO:0000256" key="3">
    <source>
        <dbReference type="SAM" id="MobiDB-lite"/>
    </source>
</evidence>
<evidence type="ECO:0000256" key="2">
    <source>
        <dbReference type="ARBA" id="ARBA00022703"/>
    </source>
</evidence>
<organism evidence="5 8">
    <name type="scientific">Macrostomum lignano</name>
    <dbReference type="NCBI Taxonomy" id="282301"/>
    <lineage>
        <taxon>Eukaryota</taxon>
        <taxon>Metazoa</taxon>
        <taxon>Spiralia</taxon>
        <taxon>Lophotrochozoa</taxon>
        <taxon>Platyhelminthes</taxon>
        <taxon>Rhabditophora</taxon>
        <taxon>Macrostomorpha</taxon>
        <taxon>Macrostomida</taxon>
        <taxon>Macrostomidae</taxon>
        <taxon>Macrostomum</taxon>
    </lineage>
</organism>
<accession>A0A1I8HIL1</accession>
<dbReference type="GO" id="GO:0051400">
    <property type="term" value="F:BH domain binding"/>
    <property type="evidence" value="ECO:0007669"/>
    <property type="project" value="TreeGrafter"/>
</dbReference>
<dbReference type="SMART" id="SM00337">
    <property type="entry name" value="BCL"/>
    <property type="match status" value="1"/>
</dbReference>
<dbReference type="Proteomes" id="UP000095280">
    <property type="component" value="Unplaced"/>
</dbReference>
<dbReference type="SUPFAM" id="SSF56854">
    <property type="entry name" value="Bcl-2 inhibitors of programmed cell death"/>
    <property type="match status" value="1"/>
</dbReference>
<evidence type="ECO:0000313" key="7">
    <source>
        <dbReference type="WBParaSite" id="maker-uti_cns_0004394-snap-gene-0.3-mRNA-1"/>
    </source>
</evidence>
<keyword evidence="2" id="KW-0053">Apoptosis</keyword>
<name>A0A1I8HIL1_9PLAT</name>
<protein>
    <submittedName>
        <fullName evidence="6 7">BCL domain-containing protein</fullName>
    </submittedName>
</protein>
<dbReference type="InterPro" id="IPR036834">
    <property type="entry name" value="Bcl-2-like_sf"/>
</dbReference>
<dbReference type="GO" id="GO:0001836">
    <property type="term" value="P:release of cytochrome c from mitochondria"/>
    <property type="evidence" value="ECO:0007669"/>
    <property type="project" value="TreeGrafter"/>
</dbReference>
<reference evidence="6 7" key="1">
    <citation type="submission" date="2016-11" db="UniProtKB">
        <authorList>
            <consortium name="WormBaseParasite"/>
        </authorList>
    </citation>
    <scope>IDENTIFICATION</scope>
</reference>
<dbReference type="PRINTS" id="PR01862">
    <property type="entry name" value="BCL2FAMILY"/>
</dbReference>
<evidence type="ECO:0000313" key="5">
    <source>
        <dbReference type="Proteomes" id="UP000095280"/>
    </source>
</evidence>
<dbReference type="CDD" id="cd06845">
    <property type="entry name" value="Bcl-2_like"/>
    <property type="match status" value="1"/>
</dbReference>
<dbReference type="GO" id="GO:0042981">
    <property type="term" value="P:regulation of apoptotic process"/>
    <property type="evidence" value="ECO:0007669"/>
    <property type="project" value="InterPro"/>
</dbReference>
<dbReference type="InterPro" id="IPR046371">
    <property type="entry name" value="Bcl-2_BH1-3"/>
</dbReference>
<evidence type="ECO:0000259" key="4">
    <source>
        <dbReference type="SMART" id="SM00337"/>
    </source>
</evidence>
<keyword evidence="5" id="KW-1185">Reference proteome</keyword>
<comment type="similarity">
    <text evidence="1">Belongs to the Bcl-2 family.</text>
</comment>
<proteinExistence type="inferred from homology"/>
<dbReference type="InterPro" id="IPR002475">
    <property type="entry name" value="Bcl2-like"/>
</dbReference>
<evidence type="ECO:0000313" key="6">
    <source>
        <dbReference type="WBParaSite" id="maker-uti_cns_0004358-snap-gene-0.2-mRNA-1"/>
    </source>
</evidence>
<feature type="compositionally biased region" description="Polar residues" evidence="3">
    <location>
        <begin position="1"/>
        <end position="18"/>
    </location>
</feature>
<dbReference type="Pfam" id="PF00452">
    <property type="entry name" value="Bcl-2"/>
    <property type="match status" value="1"/>
</dbReference>
<sequence>MTVVLSSTLGQTGPTNRLQPMAGQASSSSSSGGGSNGGASNDGDREIFRELMTVYLQKSASSNVRFQAASNGSYYRHAQQKQQNGKSSNSPLMQELSSAVIGLTSDYELRYREKLNDLRSNWVIDANCPRDSFRQVLDNVFVDNCNWGRVVTIFVFGSMFLSQCQRQGISGVTAAEVCDWSVEYVDKRVLQWINQNGGWLGLIRFYNDGESGGLGNGPNNNNNDSGVLTRLLTVAGAGLAIASLTSFLRA</sequence>